<dbReference type="AlphaFoldDB" id="A0A0F9NG30"/>
<dbReference type="EMBL" id="LAZR01003570">
    <property type="protein sequence ID" value="KKN16904.1"/>
    <property type="molecule type" value="Genomic_DNA"/>
</dbReference>
<evidence type="ECO:0000313" key="1">
    <source>
        <dbReference type="EMBL" id="KKN16904.1"/>
    </source>
</evidence>
<gene>
    <name evidence="1" type="ORF">LCGC14_0971090</name>
</gene>
<protein>
    <submittedName>
        <fullName evidence="1">Uncharacterized protein</fullName>
    </submittedName>
</protein>
<accession>A0A0F9NG30</accession>
<comment type="caution">
    <text evidence="1">The sequence shown here is derived from an EMBL/GenBank/DDBJ whole genome shotgun (WGS) entry which is preliminary data.</text>
</comment>
<name>A0A0F9NG30_9ZZZZ</name>
<proteinExistence type="predicted"/>
<organism evidence="1">
    <name type="scientific">marine sediment metagenome</name>
    <dbReference type="NCBI Taxonomy" id="412755"/>
    <lineage>
        <taxon>unclassified sequences</taxon>
        <taxon>metagenomes</taxon>
        <taxon>ecological metagenomes</taxon>
    </lineage>
</organism>
<reference evidence="1" key="1">
    <citation type="journal article" date="2015" name="Nature">
        <title>Complex archaea that bridge the gap between prokaryotes and eukaryotes.</title>
        <authorList>
            <person name="Spang A."/>
            <person name="Saw J.H."/>
            <person name="Jorgensen S.L."/>
            <person name="Zaremba-Niedzwiedzka K."/>
            <person name="Martijn J."/>
            <person name="Lind A.E."/>
            <person name="van Eijk R."/>
            <person name="Schleper C."/>
            <person name="Guy L."/>
            <person name="Ettema T.J."/>
        </authorList>
    </citation>
    <scope>NUCLEOTIDE SEQUENCE</scope>
</reference>
<sequence length="97" mass="11207">MSNWHEWPKALVRDLDEAGYKLVKRYADRRSGGMVRHKLVIAPQTSPYRVRPEEGSVDVDLVTGIVQSYYPEAEPSSRGGWLEYTWLVPSKKEEEVE</sequence>